<dbReference type="AlphaFoldDB" id="A0A9P0J4P6"/>
<dbReference type="Pfam" id="PF23069">
    <property type="entry name" value="DUF7042"/>
    <property type="match status" value="1"/>
</dbReference>
<dbReference type="PANTHER" id="PTHR22255">
    <property type="entry name" value="LP06548P"/>
    <property type="match status" value="1"/>
</dbReference>
<evidence type="ECO:0000259" key="3">
    <source>
        <dbReference type="Pfam" id="PF23071"/>
    </source>
</evidence>
<sequence length="893" mass="101523">MAAEYSNAYKINSHSKSSTKSRFWNRSFHILSSENKINANIDEMKHKWSHSLQMNFAGLYNNKSNGNENDENNKKIIINNNNSENIICRLDRKEKYAEFNIANRSRCNWKSFLASIIIVLLHLTTSVECLQARQEASSNCVFPQQWEGSWFQSGVPQTINIQGSKMSNRGDCIASDGDKFLMRDKRCHRCVVIYEKHKNVLQYKESECEEMDHFNPSALSSRSIIKSDQIRGVALSSHSNMSGKLSASDQLYRSHDDRIIKDDCMGCRGRETLQNLCDQIPGDALLYSMFKVDADPIKCPIKGSYLFTYNRGHGECKSPVSNVESCTEDSRMLLSFQACPDVPGTESTVEELTCLATWKDGNARFLVGLISHNHATSNEERYRCFVYEKISGKRDDLPKDAEYKLAQSGDATCNGLESAEVGSRIMTLRKAPPVERCDFPSWIRHQKHWHTLSGSVTYTFHQNDGSMHIVKQNGYLETRVLCEQINKQTPNEMMAVVEKTTGCKSRFVCVMFYRRSPHVAELQMGIPTDRLEHACAMNHSDTSRLPFITLLASNPDPEICPLDGSYTIRGLISPPYSTSRHKRNHNSKLHNNHHHLLHDLSSLDGSSNIFSSSISRIAANNNFKAHTSLSFRNEDDSLKSWHLNDRNKSLRQRRSPVQLQQKNEQHLRKIELNESDSENSIEIAPRNAFIDVSDDGSDVTDINNDEVIKLVRNKRNNNDNLDKISNGLDIMSNDGMKANSNDPSRSRRDTTINCGSSVNTKSRQLNIGCSVENKIDVSPQCIGNDDMEEEYTCHGSWRENQTTFIIARHTKYVVCISFKQLTTDTAQLYIGDSCFRENQSPEVLAERQYSLANLTNVGHQCGDINSSIKLKFNWHILSLAFIPWLSMYFKIIS</sequence>
<dbReference type="Proteomes" id="UP001153620">
    <property type="component" value="Chromosome 3"/>
</dbReference>
<dbReference type="GO" id="GO:0061909">
    <property type="term" value="P:autophagosome-lysosome fusion"/>
    <property type="evidence" value="ECO:0007669"/>
    <property type="project" value="TreeGrafter"/>
</dbReference>
<feature type="domain" description="DUF7044" evidence="3">
    <location>
        <begin position="139"/>
        <end position="213"/>
    </location>
</feature>
<accession>A0A9P0J4P6</accession>
<dbReference type="InterPro" id="IPR055470">
    <property type="entry name" value="DUF7042"/>
</dbReference>
<dbReference type="Pfam" id="PF23070">
    <property type="entry name" value="DUF7043"/>
    <property type="match status" value="1"/>
</dbReference>
<gene>
    <name evidence="4" type="ORF">CHIRRI_LOCUS12791</name>
</gene>
<dbReference type="EMBL" id="OU895879">
    <property type="protein sequence ID" value="CAH1730800.1"/>
    <property type="molecule type" value="Genomic_DNA"/>
</dbReference>
<dbReference type="InterPro" id="IPR055472">
    <property type="entry name" value="DUF7044"/>
</dbReference>
<organism evidence="4 5">
    <name type="scientific">Chironomus riparius</name>
    <dbReference type="NCBI Taxonomy" id="315576"/>
    <lineage>
        <taxon>Eukaryota</taxon>
        <taxon>Metazoa</taxon>
        <taxon>Ecdysozoa</taxon>
        <taxon>Arthropoda</taxon>
        <taxon>Hexapoda</taxon>
        <taxon>Insecta</taxon>
        <taxon>Pterygota</taxon>
        <taxon>Neoptera</taxon>
        <taxon>Endopterygota</taxon>
        <taxon>Diptera</taxon>
        <taxon>Nematocera</taxon>
        <taxon>Chironomoidea</taxon>
        <taxon>Chironomidae</taxon>
        <taxon>Chironominae</taxon>
        <taxon>Chironomus</taxon>
    </lineage>
</organism>
<keyword evidence="5" id="KW-1185">Reference proteome</keyword>
<dbReference type="Pfam" id="PF23071">
    <property type="entry name" value="DUF7044"/>
    <property type="match status" value="1"/>
</dbReference>
<feature type="domain" description="DUF7043" evidence="2">
    <location>
        <begin position="435"/>
        <end position="542"/>
    </location>
</feature>
<evidence type="ECO:0000313" key="4">
    <source>
        <dbReference type="EMBL" id="CAH1730800.1"/>
    </source>
</evidence>
<reference evidence="4" key="1">
    <citation type="submission" date="2022-01" db="EMBL/GenBank/DDBJ databases">
        <authorList>
            <person name="King R."/>
        </authorList>
    </citation>
    <scope>NUCLEOTIDE SEQUENCE</scope>
</reference>
<evidence type="ECO:0000259" key="2">
    <source>
        <dbReference type="Pfam" id="PF23070"/>
    </source>
</evidence>
<name>A0A9P0J4P6_9DIPT</name>
<dbReference type="OrthoDB" id="8197931at2759"/>
<evidence type="ECO:0000259" key="1">
    <source>
        <dbReference type="Pfam" id="PF23069"/>
    </source>
</evidence>
<evidence type="ECO:0000313" key="5">
    <source>
        <dbReference type="Proteomes" id="UP001153620"/>
    </source>
</evidence>
<dbReference type="InterPro" id="IPR055471">
    <property type="entry name" value="DUF7043"/>
</dbReference>
<protein>
    <submittedName>
        <fullName evidence="4">Uncharacterized protein</fullName>
    </submittedName>
</protein>
<reference evidence="4" key="2">
    <citation type="submission" date="2022-10" db="EMBL/GenBank/DDBJ databases">
        <authorList>
            <consortium name="ENA_rothamsted_submissions"/>
            <consortium name="culmorum"/>
            <person name="King R."/>
        </authorList>
    </citation>
    <scope>NUCLEOTIDE SEQUENCE</scope>
</reference>
<dbReference type="PANTHER" id="PTHR22255:SF9">
    <property type="entry name" value="LP06548P"/>
    <property type="match status" value="1"/>
</dbReference>
<feature type="domain" description="DUF7042" evidence="1">
    <location>
        <begin position="296"/>
        <end position="429"/>
    </location>
</feature>
<proteinExistence type="predicted"/>